<keyword evidence="2" id="KW-0472">Membrane</keyword>
<dbReference type="Proteomes" id="UP000001568">
    <property type="component" value="Chromosome 11"/>
</dbReference>
<evidence type="ECO:0000313" key="4">
    <source>
        <dbReference type="Proteomes" id="UP000001568"/>
    </source>
</evidence>
<dbReference type="AlphaFoldDB" id="A4S4I1"/>
<protein>
    <submittedName>
        <fullName evidence="3">Uncharacterized protein</fullName>
    </submittedName>
</protein>
<dbReference type="HOGENOM" id="CLU_1206515_0_0_1"/>
<feature type="compositionally biased region" description="Basic and acidic residues" evidence="1">
    <location>
        <begin position="169"/>
        <end position="178"/>
    </location>
</feature>
<accession>A4S4I1</accession>
<name>A4S4I1_OSTLU</name>
<evidence type="ECO:0000256" key="2">
    <source>
        <dbReference type="SAM" id="Phobius"/>
    </source>
</evidence>
<feature type="transmembrane region" description="Helical" evidence="2">
    <location>
        <begin position="205"/>
        <end position="222"/>
    </location>
</feature>
<feature type="compositionally biased region" description="Basic residues" evidence="1">
    <location>
        <begin position="179"/>
        <end position="196"/>
    </location>
</feature>
<evidence type="ECO:0000313" key="3">
    <source>
        <dbReference type="EMBL" id="ABO98562.1"/>
    </source>
</evidence>
<dbReference type="RefSeq" id="XP_001420269.1">
    <property type="nucleotide sequence ID" value="XM_001420232.1"/>
</dbReference>
<organism evidence="3 4">
    <name type="scientific">Ostreococcus lucimarinus (strain CCE9901)</name>
    <dbReference type="NCBI Taxonomy" id="436017"/>
    <lineage>
        <taxon>Eukaryota</taxon>
        <taxon>Viridiplantae</taxon>
        <taxon>Chlorophyta</taxon>
        <taxon>Mamiellophyceae</taxon>
        <taxon>Mamiellales</taxon>
        <taxon>Bathycoccaceae</taxon>
        <taxon>Ostreococcus</taxon>
    </lineage>
</organism>
<sequence length="230" mass="25045">METKRVVFVSLKPSSTASDDQHASRNARRKRALGIEERATWEEFVSAACARLQIAGARAVYHASTGERVHGIEDVQDIEDLIVEEDESARMMTSGATPGVSPLRTPNGRANGATARGTPGRDYDGDYDDDDGKSKPRRMSVLLSSLVPGLGSAVGDGALRKLDSALDAAERGDDDGRSKNHRVPTRKPVGARKTLKRKKRLNRRAAALLLIVFVGTLVYVFGRRFEDAPF</sequence>
<dbReference type="GeneID" id="5004472"/>
<dbReference type="OrthoDB" id="511798at2759"/>
<feature type="region of interest" description="Disordered" evidence="1">
    <location>
        <begin position="169"/>
        <end position="196"/>
    </location>
</feature>
<keyword evidence="4" id="KW-1185">Reference proteome</keyword>
<evidence type="ECO:0000256" key="1">
    <source>
        <dbReference type="SAM" id="MobiDB-lite"/>
    </source>
</evidence>
<dbReference type="Gramene" id="ABO98562">
    <property type="protein sequence ID" value="ABO98562"/>
    <property type="gene ID" value="OSTLU_93424"/>
</dbReference>
<feature type="region of interest" description="Disordered" evidence="1">
    <location>
        <begin position="90"/>
        <end position="135"/>
    </location>
</feature>
<keyword evidence="2" id="KW-0812">Transmembrane</keyword>
<keyword evidence="2" id="KW-1133">Transmembrane helix</keyword>
<dbReference type="EMBL" id="CP000591">
    <property type="protein sequence ID" value="ABO98562.1"/>
    <property type="molecule type" value="Genomic_DNA"/>
</dbReference>
<dbReference type="eggNOG" id="ENOG502SG3T">
    <property type="taxonomic scope" value="Eukaryota"/>
</dbReference>
<dbReference type="KEGG" id="olu:OSTLU_93424"/>
<gene>
    <name evidence="3" type="ORF">OSTLU_93424</name>
</gene>
<reference evidence="3 4" key="1">
    <citation type="journal article" date="2007" name="Proc. Natl. Acad. Sci. U.S.A.">
        <title>The tiny eukaryote Ostreococcus provides genomic insights into the paradox of plankton speciation.</title>
        <authorList>
            <person name="Palenik B."/>
            <person name="Grimwood J."/>
            <person name="Aerts A."/>
            <person name="Rouze P."/>
            <person name="Salamov A."/>
            <person name="Putnam N."/>
            <person name="Dupont C."/>
            <person name="Jorgensen R."/>
            <person name="Derelle E."/>
            <person name="Rombauts S."/>
            <person name="Zhou K."/>
            <person name="Otillar R."/>
            <person name="Merchant S.S."/>
            <person name="Podell S."/>
            <person name="Gaasterland T."/>
            <person name="Napoli C."/>
            <person name="Gendler K."/>
            <person name="Manuell A."/>
            <person name="Tai V."/>
            <person name="Vallon O."/>
            <person name="Piganeau G."/>
            <person name="Jancek S."/>
            <person name="Heijde M."/>
            <person name="Jabbari K."/>
            <person name="Bowler C."/>
            <person name="Lohr M."/>
            <person name="Robbens S."/>
            <person name="Werner G."/>
            <person name="Dubchak I."/>
            <person name="Pazour G.J."/>
            <person name="Ren Q."/>
            <person name="Paulsen I."/>
            <person name="Delwiche C."/>
            <person name="Schmutz J."/>
            <person name="Rokhsar D."/>
            <person name="Van de Peer Y."/>
            <person name="Moreau H."/>
            <person name="Grigoriev I.V."/>
        </authorList>
    </citation>
    <scope>NUCLEOTIDE SEQUENCE [LARGE SCALE GENOMIC DNA]</scope>
    <source>
        <strain evidence="3 4">CCE9901</strain>
    </source>
</reference>
<proteinExistence type="predicted"/>